<reference evidence="2 3" key="1">
    <citation type="submission" date="2018-11" db="EMBL/GenBank/DDBJ databases">
        <authorList>
            <person name="Li F."/>
        </authorList>
    </citation>
    <scope>NUCLEOTIDE SEQUENCE [LARGE SCALE GENOMIC DNA]</scope>
    <source>
        <strain evidence="2 3">Gsoil 097</strain>
    </source>
</reference>
<dbReference type="Proteomes" id="UP000267128">
    <property type="component" value="Unassembled WGS sequence"/>
</dbReference>
<gene>
    <name evidence="2" type="ORF">EFK50_05420</name>
</gene>
<name>A0A3N0CRJ5_9ACTN</name>
<dbReference type="PANTHER" id="PTHR42924:SF3">
    <property type="entry name" value="POLYMERASE_HISTIDINOL PHOSPHATASE N-TERMINAL DOMAIN-CONTAINING PROTEIN"/>
    <property type="match status" value="1"/>
</dbReference>
<feature type="domain" description="Polymerase/histidinol phosphatase N-terminal" evidence="1">
    <location>
        <begin position="3"/>
        <end position="68"/>
    </location>
</feature>
<evidence type="ECO:0000259" key="1">
    <source>
        <dbReference type="SMART" id="SM00481"/>
    </source>
</evidence>
<dbReference type="OrthoDB" id="9804333at2"/>
<dbReference type="GO" id="GO:0035312">
    <property type="term" value="F:5'-3' DNA exonuclease activity"/>
    <property type="evidence" value="ECO:0007669"/>
    <property type="project" value="TreeGrafter"/>
</dbReference>
<dbReference type="InterPro" id="IPR052018">
    <property type="entry name" value="PHP_domain"/>
</dbReference>
<dbReference type="Gene3D" id="3.20.20.140">
    <property type="entry name" value="Metal-dependent hydrolases"/>
    <property type="match status" value="1"/>
</dbReference>
<dbReference type="EMBL" id="RJSE01000003">
    <property type="protein sequence ID" value="RNL65533.1"/>
    <property type="molecule type" value="Genomic_DNA"/>
</dbReference>
<accession>A0A3N0CRJ5</accession>
<sequence>MRIDLHTHSDRSDGTDDPGTLMAKAAQAGLDVVALTDHDTTAGWADAQIAADHHGIRLIRGIELATKDRGRGQHLLGYGFDPAHPALVAMLQRGTDSRDGRIPTLLSKLRGLGIDLDEQAIRTEAGAGSIGRPHVAAIMVRDGHVPDQQTAFEEFLAPHGRAYVERYAPTLEEAIGVLNAAGGVAVLAHARGQRGRAVSDERFDQLAALGLAGIEVDHQEHDARTRADLRALAQELELVATGSSDYHGSRKANHDLGCNLTDPDEFQRLLGNL</sequence>
<organism evidence="2 3">
    <name type="scientific">Nocardioides marmoriginsengisoli</name>
    <dbReference type="NCBI Taxonomy" id="661483"/>
    <lineage>
        <taxon>Bacteria</taxon>
        <taxon>Bacillati</taxon>
        <taxon>Actinomycetota</taxon>
        <taxon>Actinomycetes</taxon>
        <taxon>Propionibacteriales</taxon>
        <taxon>Nocardioidaceae</taxon>
        <taxon>Nocardioides</taxon>
    </lineage>
</organism>
<comment type="caution">
    <text evidence="2">The sequence shown here is derived from an EMBL/GenBank/DDBJ whole genome shotgun (WGS) entry which is preliminary data.</text>
</comment>
<dbReference type="PANTHER" id="PTHR42924">
    <property type="entry name" value="EXONUCLEASE"/>
    <property type="match status" value="1"/>
</dbReference>
<keyword evidence="3" id="KW-1185">Reference proteome</keyword>
<dbReference type="CDD" id="cd07438">
    <property type="entry name" value="PHP_HisPPase_AMP"/>
    <property type="match status" value="1"/>
</dbReference>
<dbReference type="Pfam" id="PF02811">
    <property type="entry name" value="PHP"/>
    <property type="match status" value="1"/>
</dbReference>
<dbReference type="GO" id="GO:0004534">
    <property type="term" value="F:5'-3' RNA exonuclease activity"/>
    <property type="evidence" value="ECO:0007669"/>
    <property type="project" value="TreeGrafter"/>
</dbReference>
<proteinExistence type="predicted"/>
<dbReference type="Gene3D" id="1.10.150.650">
    <property type="match status" value="1"/>
</dbReference>
<dbReference type="AlphaFoldDB" id="A0A3N0CRJ5"/>
<protein>
    <submittedName>
        <fullName evidence="2">PHP domain-containing protein</fullName>
    </submittedName>
</protein>
<evidence type="ECO:0000313" key="3">
    <source>
        <dbReference type="Proteomes" id="UP000267128"/>
    </source>
</evidence>
<evidence type="ECO:0000313" key="2">
    <source>
        <dbReference type="EMBL" id="RNL65533.1"/>
    </source>
</evidence>
<dbReference type="InterPro" id="IPR016195">
    <property type="entry name" value="Pol/histidinol_Pase-like"/>
</dbReference>
<dbReference type="SUPFAM" id="SSF89550">
    <property type="entry name" value="PHP domain-like"/>
    <property type="match status" value="1"/>
</dbReference>
<dbReference type="InterPro" id="IPR003141">
    <property type="entry name" value="Pol/His_phosphatase_N"/>
</dbReference>
<dbReference type="InterPro" id="IPR004013">
    <property type="entry name" value="PHP_dom"/>
</dbReference>
<dbReference type="SMART" id="SM00481">
    <property type="entry name" value="POLIIIAc"/>
    <property type="match status" value="1"/>
</dbReference>